<protein>
    <submittedName>
        <fullName evidence="1">Uncharacterized protein</fullName>
    </submittedName>
</protein>
<organism evidence="1 2">
    <name type="scientific">Amycolatopsis decaplanina DSM 44594</name>
    <dbReference type="NCBI Taxonomy" id="1284240"/>
    <lineage>
        <taxon>Bacteria</taxon>
        <taxon>Bacillati</taxon>
        <taxon>Actinomycetota</taxon>
        <taxon>Actinomycetes</taxon>
        <taxon>Pseudonocardiales</taxon>
        <taxon>Pseudonocardiaceae</taxon>
        <taxon>Amycolatopsis</taxon>
    </lineage>
</organism>
<name>M2Z2F6_9PSEU</name>
<reference evidence="1 2" key="1">
    <citation type="journal article" date="2013" name="Genome Announc.">
        <title>Draft Genome Sequence of Amycolatopsis decaplanina Strain DSM 44594T.</title>
        <authorList>
            <person name="Kaur N."/>
            <person name="Kumar S."/>
            <person name="Bala M."/>
            <person name="Raghava G.P."/>
            <person name="Mayilraj S."/>
        </authorList>
    </citation>
    <scope>NUCLEOTIDE SEQUENCE [LARGE SCALE GENOMIC DNA]</scope>
    <source>
        <strain evidence="1 2">DSM 44594</strain>
    </source>
</reference>
<dbReference type="PATRIC" id="fig|1284240.4.peg.1972"/>
<keyword evidence="2" id="KW-1185">Reference proteome</keyword>
<accession>M2Z2F6</accession>
<evidence type="ECO:0000313" key="1">
    <source>
        <dbReference type="EMBL" id="EME61442.1"/>
    </source>
</evidence>
<gene>
    <name evidence="1" type="ORF">H074_09735</name>
</gene>
<comment type="caution">
    <text evidence="1">The sequence shown here is derived from an EMBL/GenBank/DDBJ whole genome shotgun (WGS) entry which is preliminary data.</text>
</comment>
<dbReference type="Proteomes" id="UP000054226">
    <property type="component" value="Unassembled WGS sequence"/>
</dbReference>
<dbReference type="EMBL" id="AOHO01000045">
    <property type="protein sequence ID" value="EME61442.1"/>
    <property type="molecule type" value="Genomic_DNA"/>
</dbReference>
<proteinExistence type="predicted"/>
<dbReference type="AlphaFoldDB" id="M2Z2F6"/>
<sequence>MGMPEQQVYDPYRLIDDVEGLLIQRGHRPERLDGRTGDRVAGASRLLRGLGIDPLRAPGDALDLDGQIAYQSRLHGD</sequence>
<evidence type="ECO:0000313" key="2">
    <source>
        <dbReference type="Proteomes" id="UP000054226"/>
    </source>
</evidence>